<dbReference type="Proteomes" id="UP001487740">
    <property type="component" value="Unassembled WGS sequence"/>
</dbReference>
<keyword evidence="3" id="KW-0315">Glutamine amidotransferase</keyword>
<organism evidence="6 7">
    <name type="scientific">Scylla paramamosain</name>
    <name type="common">Mud crab</name>
    <dbReference type="NCBI Taxonomy" id="85552"/>
    <lineage>
        <taxon>Eukaryota</taxon>
        <taxon>Metazoa</taxon>
        <taxon>Ecdysozoa</taxon>
        <taxon>Arthropoda</taxon>
        <taxon>Crustacea</taxon>
        <taxon>Multicrustacea</taxon>
        <taxon>Malacostraca</taxon>
        <taxon>Eumalacostraca</taxon>
        <taxon>Eucarida</taxon>
        <taxon>Decapoda</taxon>
        <taxon>Pleocyemata</taxon>
        <taxon>Brachyura</taxon>
        <taxon>Eubrachyura</taxon>
        <taxon>Portunoidea</taxon>
        <taxon>Portunidae</taxon>
        <taxon>Portuninae</taxon>
        <taxon>Scylla</taxon>
    </lineage>
</organism>
<dbReference type="InterPro" id="IPR029055">
    <property type="entry name" value="Ntn_hydrolases_N"/>
</dbReference>
<dbReference type="Pfam" id="PF00733">
    <property type="entry name" value="Asn_synthase"/>
    <property type="match status" value="2"/>
</dbReference>
<keyword evidence="7" id="KW-1185">Reference proteome</keyword>
<feature type="region of interest" description="Disordered" evidence="4">
    <location>
        <begin position="12"/>
        <end position="31"/>
    </location>
</feature>
<dbReference type="Gene3D" id="3.60.20.10">
    <property type="entry name" value="Glutamine Phosphoribosylpyrophosphate, subunit 1, domain 1"/>
    <property type="match status" value="1"/>
</dbReference>
<dbReference type="EMBL" id="JARAKH010000003">
    <property type="protein sequence ID" value="KAK8405863.1"/>
    <property type="molecule type" value="Genomic_DNA"/>
</dbReference>
<dbReference type="InterPro" id="IPR014729">
    <property type="entry name" value="Rossmann-like_a/b/a_fold"/>
</dbReference>
<keyword evidence="1" id="KW-0028">Amino-acid biosynthesis</keyword>
<sequence>MPTPFSTHCHCPPASSPLSRPVSGAALPQPTSSLMAQPQTYISYVKKILTDTDRQCRMCGICFFCGVGLSIQQLEQQEELSCRLLSHRGPDIHVKEVISITEKVSGVFEGNVLWLQGPQPTSQPLLDSHGSALLWNGDILAGHMVPTDMSDTQYVAEQLASGRLEQVLLFLAGIKGPWALVYFHRPSKKLYFGRDVFGRHSLLWRPPSPQHPWLRVTSVWQQCEQMQEVMAYGLYTVDFSSVTLDEGFKVNLVPWLHLSDDDLSSLHPAIEVKQQMKLGSGLKHSLNMTLPSMAILEQLNSLPSSVEHHNLEAFNAVLGSSVEQLLEVLTQAVQRRVDKCPPCCQHCTASPSLCHHPRIAVLFSGGLDSAMLALLLDSCLPKEESIDLLNVAFPTRVCCNGNAKGKTKTKHKTSNHVPSSVSFEVPDRIAGRECWQQLQQLRPHRDWNFVQIDVTSEGSAKGCPYVSPARVLLCGQGADEQLGGYSRHRGRFAAGGWSSLLEEIKMEVARIHTRNLGRDNRILAHHGRAPRFPYLDEDVVSTLNKMPVWIKANLLLGRGTGEKLLLRLAAATLGLTKAANLPKRAIQFGSRIAKLEDQKEKGSDQCYRLRCDPSGPDVT</sequence>
<evidence type="ECO:0000256" key="4">
    <source>
        <dbReference type="SAM" id="MobiDB-lite"/>
    </source>
</evidence>
<evidence type="ECO:0000256" key="2">
    <source>
        <dbReference type="ARBA" id="ARBA00022888"/>
    </source>
</evidence>
<dbReference type="GO" id="GO:0004066">
    <property type="term" value="F:asparagine synthase (glutamine-hydrolyzing) activity"/>
    <property type="evidence" value="ECO:0007669"/>
    <property type="project" value="InterPro"/>
</dbReference>
<dbReference type="SUPFAM" id="SSF52402">
    <property type="entry name" value="Adenine nucleotide alpha hydrolases-like"/>
    <property type="match status" value="1"/>
</dbReference>
<dbReference type="GO" id="GO:0006529">
    <property type="term" value="P:asparagine biosynthetic process"/>
    <property type="evidence" value="ECO:0007669"/>
    <property type="project" value="UniProtKB-KW"/>
</dbReference>
<evidence type="ECO:0000313" key="7">
    <source>
        <dbReference type="Proteomes" id="UP001487740"/>
    </source>
</evidence>
<dbReference type="CDD" id="cd01991">
    <property type="entry name" value="Asn_synthase_B_C"/>
    <property type="match status" value="1"/>
</dbReference>
<name>A0AAW0V383_SCYPA</name>
<accession>A0AAW0V383</accession>
<gene>
    <name evidence="6" type="ORF">O3P69_001971</name>
</gene>
<reference evidence="6 7" key="1">
    <citation type="submission" date="2023-03" db="EMBL/GenBank/DDBJ databases">
        <title>High-quality genome of Scylla paramamosain provides insights in environmental adaptation.</title>
        <authorList>
            <person name="Zhang L."/>
        </authorList>
    </citation>
    <scope>NUCLEOTIDE SEQUENCE [LARGE SCALE GENOMIC DNA]</scope>
    <source>
        <strain evidence="6">LZ_2023a</strain>
        <tissue evidence="6">Muscle</tissue>
    </source>
</reference>
<evidence type="ECO:0000256" key="3">
    <source>
        <dbReference type="ARBA" id="ARBA00022962"/>
    </source>
</evidence>
<evidence type="ECO:0000259" key="5">
    <source>
        <dbReference type="Pfam" id="PF00733"/>
    </source>
</evidence>
<dbReference type="Gene3D" id="3.40.50.620">
    <property type="entry name" value="HUPs"/>
    <property type="match status" value="1"/>
</dbReference>
<keyword evidence="2" id="KW-0061">Asparagine biosynthesis</keyword>
<protein>
    <recommendedName>
        <fullName evidence="5">Asparagine synthetase domain-containing protein</fullName>
    </recommendedName>
</protein>
<dbReference type="InterPro" id="IPR001962">
    <property type="entry name" value="Asn_synthase"/>
</dbReference>
<dbReference type="PANTHER" id="PTHR45937">
    <property type="entry name" value="ASPARAGINE SYNTHETASE DOMAIN-CONTAINING PROTEIN 1"/>
    <property type="match status" value="1"/>
</dbReference>
<dbReference type="AlphaFoldDB" id="A0AAW0V383"/>
<feature type="domain" description="Asparagine synthetase" evidence="5">
    <location>
        <begin position="495"/>
        <end position="573"/>
    </location>
</feature>
<feature type="domain" description="Asparagine synthetase" evidence="5">
    <location>
        <begin position="358"/>
        <end position="489"/>
    </location>
</feature>
<dbReference type="InterPro" id="IPR051857">
    <property type="entry name" value="Asn_synthetase_domain"/>
</dbReference>
<dbReference type="PANTHER" id="PTHR45937:SF1">
    <property type="entry name" value="ASPARAGINE SYNTHETASE DOMAIN-CONTAINING PROTEIN 1"/>
    <property type="match status" value="1"/>
</dbReference>
<dbReference type="SUPFAM" id="SSF56235">
    <property type="entry name" value="N-terminal nucleophile aminohydrolases (Ntn hydrolases)"/>
    <property type="match status" value="1"/>
</dbReference>
<evidence type="ECO:0000256" key="1">
    <source>
        <dbReference type="ARBA" id="ARBA00022605"/>
    </source>
</evidence>
<comment type="caution">
    <text evidence="6">The sequence shown here is derived from an EMBL/GenBank/DDBJ whole genome shotgun (WGS) entry which is preliminary data.</text>
</comment>
<proteinExistence type="predicted"/>
<evidence type="ECO:0000313" key="6">
    <source>
        <dbReference type="EMBL" id="KAK8405863.1"/>
    </source>
</evidence>